<evidence type="ECO:0000313" key="8">
    <source>
        <dbReference type="EMBL" id="OAL10425.1"/>
    </source>
</evidence>
<dbReference type="Proteomes" id="UP000077623">
    <property type="component" value="Unassembled WGS sequence"/>
</dbReference>
<keyword evidence="3" id="KW-0413">Isomerase</keyword>
<name>A0A1A9QEN9_9MOLU</name>
<dbReference type="EMBL" id="LWUJ01000011">
    <property type="protein sequence ID" value="OAL10425.1"/>
    <property type="molecule type" value="Genomic_DNA"/>
</dbReference>
<organism evidence="8 9">
    <name type="scientific">Candidatus Mycoplasma haematobovis</name>
    <dbReference type="NCBI Taxonomy" id="432608"/>
    <lineage>
        <taxon>Bacteria</taxon>
        <taxon>Bacillati</taxon>
        <taxon>Mycoplasmatota</taxon>
        <taxon>Mollicutes</taxon>
        <taxon>Mycoplasmataceae</taxon>
        <taxon>Mycoplasma</taxon>
    </lineage>
</organism>
<dbReference type="GO" id="GO:0003723">
    <property type="term" value="F:RNA binding"/>
    <property type="evidence" value="ECO:0007669"/>
    <property type="project" value="UniProtKB-KW"/>
</dbReference>
<dbReference type="CDD" id="cd02869">
    <property type="entry name" value="PseudoU_synth_RluA_like"/>
    <property type="match status" value="1"/>
</dbReference>
<dbReference type="GO" id="GO:0000455">
    <property type="term" value="P:enzyme-directed rRNA pseudouridine synthesis"/>
    <property type="evidence" value="ECO:0007669"/>
    <property type="project" value="UniProtKB-ARBA"/>
</dbReference>
<comment type="caution">
    <text evidence="8">The sequence shown here is derived from an EMBL/GenBank/DDBJ whole genome shotgun (WGS) entry which is preliminary data.</text>
</comment>
<keyword evidence="6" id="KW-0694">RNA-binding</keyword>
<dbReference type="InterPro" id="IPR002942">
    <property type="entry name" value="S4_RNA-bd"/>
</dbReference>
<accession>A0A1A9QEN9</accession>
<evidence type="ECO:0000256" key="4">
    <source>
        <dbReference type="ARBA" id="ARBA00031870"/>
    </source>
</evidence>
<dbReference type="SUPFAM" id="SSF55120">
    <property type="entry name" value="Pseudouridine synthase"/>
    <property type="match status" value="1"/>
</dbReference>
<dbReference type="PANTHER" id="PTHR21600">
    <property type="entry name" value="MITOCHONDRIAL RNA PSEUDOURIDINE SYNTHASE"/>
    <property type="match status" value="1"/>
</dbReference>
<dbReference type="Gene3D" id="3.30.2350.10">
    <property type="entry name" value="Pseudouridine synthase"/>
    <property type="match status" value="1"/>
</dbReference>
<dbReference type="Pfam" id="PF00849">
    <property type="entry name" value="PseudoU_synth_2"/>
    <property type="match status" value="1"/>
</dbReference>
<evidence type="ECO:0000256" key="5">
    <source>
        <dbReference type="ARBA" id="ARBA00033164"/>
    </source>
</evidence>
<dbReference type="GO" id="GO:0120159">
    <property type="term" value="F:rRNA pseudouridine synthase activity"/>
    <property type="evidence" value="ECO:0007669"/>
    <property type="project" value="UniProtKB-ARBA"/>
</dbReference>
<dbReference type="STRING" id="432608.A6V39_02040"/>
<comment type="similarity">
    <text evidence="2">Belongs to the pseudouridine synthase RluA family.</text>
</comment>
<comment type="catalytic activity">
    <reaction evidence="1">
        <text>a uridine in RNA = a pseudouridine in RNA</text>
        <dbReference type="Rhea" id="RHEA:48348"/>
        <dbReference type="Rhea" id="RHEA-COMP:12068"/>
        <dbReference type="Rhea" id="RHEA-COMP:12069"/>
        <dbReference type="ChEBI" id="CHEBI:65314"/>
        <dbReference type="ChEBI" id="CHEBI:65315"/>
    </reaction>
</comment>
<sequence>MVKIKKKVSSDFNNYCLIKYLKLLQPSWTKVFAYKMIRTKNVKINSKSTTINYRLQEGDLVEIFGSEKVKIKDLNLSKLKTLKVIYEDENALIANKEVKISVQSDEKSAFNNMNNRLLQHLNWDAGSNKWKPVFIHRLDYNTTGLLIAAKNYQSWQNLNKAQKEQQIIKKYKALVNGIVSFKERIIKLWLLKRDKKVEVVAPNTKGAKEAITKVKLIKHYFAHNSSLLELELVTGKTHQIRAHLASLNYPIRGDQKYGVEKNKKDFPYPALCAYKLKFLESIEIETLKNKEFEIRDIWFEKLL</sequence>
<dbReference type="InterPro" id="IPR006224">
    <property type="entry name" value="PsdUridine_synth_RluA-like_CS"/>
</dbReference>
<dbReference type="PROSITE" id="PS50889">
    <property type="entry name" value="S4"/>
    <property type="match status" value="1"/>
</dbReference>
<dbReference type="PROSITE" id="PS01129">
    <property type="entry name" value="PSI_RLU"/>
    <property type="match status" value="1"/>
</dbReference>
<gene>
    <name evidence="8" type="ORF">A6V39_02040</name>
</gene>
<evidence type="ECO:0000256" key="2">
    <source>
        <dbReference type="ARBA" id="ARBA00010876"/>
    </source>
</evidence>
<evidence type="ECO:0000256" key="6">
    <source>
        <dbReference type="PROSITE-ProRule" id="PRU00182"/>
    </source>
</evidence>
<evidence type="ECO:0000256" key="1">
    <source>
        <dbReference type="ARBA" id="ARBA00000073"/>
    </source>
</evidence>
<keyword evidence="9" id="KW-1185">Reference proteome</keyword>
<dbReference type="InterPro" id="IPR006145">
    <property type="entry name" value="PsdUridine_synth_RsuA/RluA"/>
</dbReference>
<protein>
    <recommendedName>
        <fullName evidence="4">RNA pseudouridylate synthase</fullName>
    </recommendedName>
    <alternativeName>
        <fullName evidence="5">RNA-uridine isomerase</fullName>
    </alternativeName>
</protein>
<dbReference type="SMART" id="SM00363">
    <property type="entry name" value="S4"/>
    <property type="match status" value="1"/>
</dbReference>
<dbReference type="InterPro" id="IPR020103">
    <property type="entry name" value="PsdUridine_synth_cat_dom_sf"/>
</dbReference>
<evidence type="ECO:0000313" key="9">
    <source>
        <dbReference type="Proteomes" id="UP000077623"/>
    </source>
</evidence>
<proteinExistence type="inferred from homology"/>
<dbReference type="InterPro" id="IPR050188">
    <property type="entry name" value="RluA_PseudoU_synthase"/>
</dbReference>
<dbReference type="AlphaFoldDB" id="A0A1A9QEN9"/>
<feature type="domain" description="RNA-binding S4" evidence="7">
    <location>
        <begin position="15"/>
        <end position="75"/>
    </location>
</feature>
<reference evidence="9" key="1">
    <citation type="submission" date="2016-04" db="EMBL/GenBank/DDBJ databases">
        <authorList>
            <person name="Quiroz-Castaneda R.E."/>
            <person name="Martinez-Ocampo F."/>
        </authorList>
    </citation>
    <scope>NUCLEOTIDE SEQUENCE [LARGE SCALE GENOMIC DNA]</scope>
    <source>
        <strain evidence="9">INIFAP01</strain>
    </source>
</reference>
<evidence type="ECO:0000256" key="3">
    <source>
        <dbReference type="ARBA" id="ARBA00023235"/>
    </source>
</evidence>
<evidence type="ECO:0000259" key="7">
    <source>
        <dbReference type="SMART" id="SM00363"/>
    </source>
</evidence>